<dbReference type="SUPFAM" id="SSF81301">
    <property type="entry name" value="Nucleotidyltransferase"/>
    <property type="match status" value="2"/>
</dbReference>
<dbReference type="InterPro" id="IPR043519">
    <property type="entry name" value="NT_sf"/>
</dbReference>
<feature type="domain" description="PII-uridylyltransferase/Glutamine-synthetase adenylyltransferase" evidence="9">
    <location>
        <begin position="377"/>
        <end position="523"/>
    </location>
</feature>
<evidence type="ECO:0000313" key="11">
    <source>
        <dbReference type="Proteomes" id="UP000068067"/>
    </source>
</evidence>
<keyword evidence="4 7" id="KW-0067">ATP-binding</keyword>
<keyword evidence="11" id="KW-1185">Reference proteome</keyword>
<dbReference type="EMBL" id="CP009220">
    <property type="protein sequence ID" value="ALC06402.1"/>
    <property type="molecule type" value="Genomic_DNA"/>
</dbReference>
<dbReference type="STRING" id="931089.CDES_10100"/>
<name>A0A0M4CH26_9CORY</name>
<feature type="domain" description="PII-uridylyltransferase/Glutamine-synthetase adenylyltransferase" evidence="9">
    <location>
        <begin position="892"/>
        <end position="1033"/>
    </location>
</feature>
<dbReference type="EC" id="2.7.7.42" evidence="7"/>
<comment type="cofactor">
    <cofactor evidence="7">
        <name>Mg(2+)</name>
        <dbReference type="ChEBI" id="CHEBI:18420"/>
    </cofactor>
</comment>
<feature type="region of interest" description="Adenylyl removase" evidence="7">
    <location>
        <begin position="1"/>
        <end position="527"/>
    </location>
</feature>
<keyword evidence="1 7" id="KW-0808">Transferase</keyword>
<comment type="catalytic activity">
    <reaction evidence="7">
        <text>[glutamine synthetase]-L-tyrosine + ATP = [glutamine synthetase]-O(4)-(5'-adenylyl)-L-tyrosine + diphosphate</text>
        <dbReference type="Rhea" id="RHEA:18589"/>
        <dbReference type="Rhea" id="RHEA-COMP:10660"/>
        <dbReference type="Rhea" id="RHEA-COMP:10661"/>
        <dbReference type="ChEBI" id="CHEBI:30616"/>
        <dbReference type="ChEBI" id="CHEBI:33019"/>
        <dbReference type="ChEBI" id="CHEBI:46858"/>
        <dbReference type="ChEBI" id="CHEBI:83624"/>
        <dbReference type="EC" id="2.7.7.42"/>
    </reaction>
</comment>
<evidence type="ECO:0000256" key="5">
    <source>
        <dbReference type="ARBA" id="ARBA00022842"/>
    </source>
</evidence>
<feature type="domain" description="Glutamate-ammonia ligase adenylyltransferase repeated" evidence="8">
    <location>
        <begin position="628"/>
        <end position="870"/>
    </location>
</feature>
<dbReference type="CDD" id="cd05401">
    <property type="entry name" value="NT_GlnE_GlnD_like"/>
    <property type="match status" value="2"/>
</dbReference>
<organism evidence="10 11">
    <name type="scientific">Corynebacterium deserti GIMN1.010</name>
    <dbReference type="NCBI Taxonomy" id="931089"/>
    <lineage>
        <taxon>Bacteria</taxon>
        <taxon>Bacillati</taxon>
        <taxon>Actinomycetota</taxon>
        <taxon>Actinomycetes</taxon>
        <taxon>Mycobacteriales</taxon>
        <taxon>Corynebacteriaceae</taxon>
        <taxon>Corynebacterium</taxon>
    </lineage>
</organism>
<dbReference type="GO" id="GO:0047388">
    <property type="term" value="F:[glutamine synthetase]-adenylyl-L-tyrosine phosphorylase activity"/>
    <property type="evidence" value="ECO:0007669"/>
    <property type="project" value="UniProtKB-EC"/>
</dbReference>
<dbReference type="Gene3D" id="1.20.120.330">
    <property type="entry name" value="Nucleotidyltransferases domain 2"/>
    <property type="match status" value="2"/>
</dbReference>
<comment type="similarity">
    <text evidence="7">Belongs to the GlnE family.</text>
</comment>
<feature type="region of interest" description="Adenylyl transferase" evidence="7">
    <location>
        <begin position="535"/>
        <end position="1045"/>
    </location>
</feature>
<dbReference type="GO" id="GO:0000820">
    <property type="term" value="P:regulation of glutamine family amino acid metabolic process"/>
    <property type="evidence" value="ECO:0007669"/>
    <property type="project" value="UniProtKB-UniRule"/>
</dbReference>
<dbReference type="NCBIfam" id="NF010707">
    <property type="entry name" value="PRK14109.1"/>
    <property type="match status" value="1"/>
</dbReference>
<dbReference type="GO" id="GO:0005829">
    <property type="term" value="C:cytosol"/>
    <property type="evidence" value="ECO:0007669"/>
    <property type="project" value="TreeGrafter"/>
</dbReference>
<dbReference type="GO" id="GO:0016874">
    <property type="term" value="F:ligase activity"/>
    <property type="evidence" value="ECO:0007669"/>
    <property type="project" value="UniProtKB-KW"/>
</dbReference>
<dbReference type="HAMAP" id="MF_00802">
    <property type="entry name" value="GlnE"/>
    <property type="match status" value="1"/>
</dbReference>
<dbReference type="OrthoDB" id="9759366at2"/>
<evidence type="ECO:0000259" key="8">
    <source>
        <dbReference type="Pfam" id="PF03710"/>
    </source>
</evidence>
<evidence type="ECO:0000259" key="9">
    <source>
        <dbReference type="Pfam" id="PF08335"/>
    </source>
</evidence>
<evidence type="ECO:0000256" key="7">
    <source>
        <dbReference type="HAMAP-Rule" id="MF_00802"/>
    </source>
</evidence>
<keyword evidence="5 7" id="KW-0460">Magnesium</keyword>
<evidence type="ECO:0000256" key="2">
    <source>
        <dbReference type="ARBA" id="ARBA00022695"/>
    </source>
</evidence>
<evidence type="ECO:0000256" key="6">
    <source>
        <dbReference type="ARBA" id="ARBA00023268"/>
    </source>
</evidence>
<evidence type="ECO:0000256" key="3">
    <source>
        <dbReference type="ARBA" id="ARBA00022741"/>
    </source>
</evidence>
<keyword evidence="6 7" id="KW-0511">Multifunctional enzyme</keyword>
<sequence>MSGPVNSEHKVVGFVRDPLPKVGSLSLKSEHAQADLELLGWRNVESLDLLWGLSGAGDPDVALNLLVRLYQALEADSPAARDELDHALRTEKTLRVRLIALLGGSSAVGDHLVANPTQWKMLRDDAPTREEMFHTLLSSVGAAPVAMDIEDNPDFENQASNDLDVPGFYRATVTGSEAERVLKWTYRTLLTRVAAHDLAGTYPTDARRQGEPAVPFTTVTMQLSDLADAALTAALSVAIANVYGEKPMDSTIAVMAMGKCGAQELNYISDVDVVFVAEPANTKATRTAAELIRIGSNSFFEVDAALRPEGKSGALVRTLDSHVAYYKRWAETWEFQALLKARPMTGDLELGQAYIDVLSPMIWTASKRESFVTDVQAMRRRVLDNVPKDLRDRELKLGRGGLRDVEFAVQLLQMVHGRTDETLRVRSTVHALRALVDQGYVGREDGHNLIESYEFLRLLEHRLQLERIKRTHLLPKTEDRMNMRWLARASGFTGSGEQSSARAMEKHLRKVRVQIQSLHSQLFYRPLLNSVVNFSADTLKLSPEAAKLQLAALGYHHPSRAYEHLTALASGASRKAKIQAMLLPTLMEWLSQTAEPDAGLLNYRKLSDAAYDRSWFLRMLRDEGIVGQRLMKILGNSPYISELIISTPDFVKQLGDEASGPKLLSTAPDQVSKAIKATVSRHDDPDRAISAARALRRQELARIASADLLNMLTVQEVCQSLSLVWDAVLDAALDAEIKAALKDPQKPNQPLANISVIGMGRLGGAELGYGSDADVMFVCEPVAGVDEHDAVTWSIAICDSMRSRLAKPSGDPPLEVDLGLRPEGRSGAVVRTLDSYVNYYDKWGETWEIQALLRAAWVAGDKELGIRFLESIDRFRYPADGASQAQLREVRRMKARVDNERLPRGADRNTHTKLGRGALSDIEWTVQLLTMMHAHEYPDLHNTSTLEVLDVVEKHQIINPTQAQTLRDAWLTATAARNALVLVKGKRADQLPTPGPQLSQVAGASGWDPDEYQEYLENYLKVTRKSRQVVDEVFWGVDSMEQREY</sequence>
<dbReference type="GO" id="GO:0005524">
    <property type="term" value="F:ATP binding"/>
    <property type="evidence" value="ECO:0007669"/>
    <property type="project" value="UniProtKB-UniRule"/>
</dbReference>
<comment type="catalytic activity">
    <reaction evidence="7">
        <text>[glutamine synthetase]-O(4)-(5'-adenylyl)-L-tyrosine + phosphate = [glutamine synthetase]-L-tyrosine + ADP</text>
        <dbReference type="Rhea" id="RHEA:43716"/>
        <dbReference type="Rhea" id="RHEA-COMP:10660"/>
        <dbReference type="Rhea" id="RHEA-COMP:10661"/>
        <dbReference type="ChEBI" id="CHEBI:43474"/>
        <dbReference type="ChEBI" id="CHEBI:46858"/>
        <dbReference type="ChEBI" id="CHEBI:83624"/>
        <dbReference type="ChEBI" id="CHEBI:456216"/>
        <dbReference type="EC" id="2.7.7.89"/>
    </reaction>
</comment>
<dbReference type="AlphaFoldDB" id="A0A0M4CH26"/>
<comment type="function">
    <text evidence="7">Involved in the regulation of glutamine synthetase GlnA, a key enzyme in the process to assimilate ammonia. When cellular nitrogen levels are high, the C-terminal adenylyl transferase (AT) inactivates GlnA by covalent transfer of an adenylyl group from ATP to specific tyrosine residue of GlnA, thus reducing its activity. Conversely, when nitrogen levels are low, the N-terminal adenylyl removase (AR) activates GlnA by removing the adenylyl group by phosphorolysis, increasing its activity. The regulatory region of GlnE binds the signal transduction protein PII (GlnB) which indicates the nitrogen status of the cell.</text>
</comment>
<evidence type="ECO:0000256" key="1">
    <source>
        <dbReference type="ARBA" id="ARBA00022679"/>
    </source>
</evidence>
<keyword evidence="2 7" id="KW-0548">Nucleotidyltransferase</keyword>
<dbReference type="Gene3D" id="3.30.460.10">
    <property type="entry name" value="Beta Polymerase, domain 2"/>
    <property type="match status" value="2"/>
</dbReference>
<feature type="domain" description="Glutamate-ammonia ligase adenylyltransferase repeated" evidence="8">
    <location>
        <begin position="214"/>
        <end position="353"/>
    </location>
</feature>
<dbReference type="PATRIC" id="fig|931089.4.peg.2046"/>
<dbReference type="SUPFAM" id="SSF81593">
    <property type="entry name" value="Nucleotidyltransferase substrate binding subunit/domain"/>
    <property type="match status" value="2"/>
</dbReference>
<dbReference type="GO" id="GO:0000287">
    <property type="term" value="F:magnesium ion binding"/>
    <property type="evidence" value="ECO:0007669"/>
    <property type="project" value="UniProtKB-UniRule"/>
</dbReference>
<dbReference type="InterPro" id="IPR005190">
    <property type="entry name" value="GlnE_rpt_dom"/>
</dbReference>
<dbReference type="RefSeq" id="WP_053545339.1">
    <property type="nucleotide sequence ID" value="NZ_CP009220.1"/>
</dbReference>
<proteinExistence type="inferred from homology"/>
<accession>A0A0M4CH26</accession>
<dbReference type="PANTHER" id="PTHR30621:SF0">
    <property type="entry name" value="BIFUNCTIONAL GLUTAMINE SYNTHETASE ADENYLYLTRANSFERASE_ADENYLYL-REMOVING ENZYME"/>
    <property type="match status" value="1"/>
</dbReference>
<dbReference type="InterPro" id="IPR013546">
    <property type="entry name" value="PII_UdlTrfase/GS_AdlTrfase"/>
</dbReference>
<dbReference type="Pfam" id="PF03710">
    <property type="entry name" value="GlnE"/>
    <property type="match status" value="2"/>
</dbReference>
<evidence type="ECO:0000256" key="4">
    <source>
        <dbReference type="ARBA" id="ARBA00022840"/>
    </source>
</evidence>
<protein>
    <recommendedName>
        <fullName evidence="7">Bifunctional glutamine synthetase adenylyltransferase/adenylyl-removing enzyme</fullName>
    </recommendedName>
    <alternativeName>
        <fullName evidence="7">ATP:glutamine synthetase adenylyltransferase</fullName>
    </alternativeName>
    <alternativeName>
        <fullName evidence="7">ATase</fullName>
    </alternativeName>
    <domain>
        <recommendedName>
            <fullName evidence="7">Glutamine synthetase adenylyl-L-tyrosine phosphorylase</fullName>
            <ecNumber evidence="7">2.7.7.89</ecNumber>
        </recommendedName>
        <alternativeName>
            <fullName evidence="7">Adenylyl removase</fullName>
            <shortName evidence="7">AR</shortName>
            <shortName evidence="7">AT-N</shortName>
        </alternativeName>
    </domain>
    <domain>
        <recommendedName>
            <fullName evidence="7">Glutamine synthetase adenylyl transferase</fullName>
            <ecNumber evidence="7">2.7.7.42</ecNumber>
        </recommendedName>
        <alternativeName>
            <fullName evidence="7">Adenylyl transferase</fullName>
            <shortName evidence="7">AT</shortName>
            <shortName evidence="7">AT-C</shortName>
        </alternativeName>
    </domain>
</protein>
<dbReference type="KEGG" id="cdx:CDES_10100"/>
<keyword evidence="3 7" id="KW-0547">Nucleotide-binding</keyword>
<dbReference type="PANTHER" id="PTHR30621">
    <property type="entry name" value="GLUTAMINE SYNTHETASE ADENYLYLTRANSFERASE"/>
    <property type="match status" value="1"/>
</dbReference>
<dbReference type="Proteomes" id="UP000068067">
    <property type="component" value="Chromosome"/>
</dbReference>
<dbReference type="InterPro" id="IPR023057">
    <property type="entry name" value="GlnE"/>
</dbReference>
<reference evidence="10 11" key="1">
    <citation type="submission" date="2014-08" db="EMBL/GenBank/DDBJ databases">
        <title>Complete genome sequence of Corynebacterium deserti GIMN1.010 (=DSM 45689), isolated from desert sand in western China.</title>
        <authorList>
            <person name="Ruckert C."/>
            <person name="Albersmeier A."/>
            <person name="Kalinowski J."/>
        </authorList>
    </citation>
    <scope>NUCLEOTIDE SEQUENCE [LARGE SCALE GENOMIC DNA]</scope>
    <source>
        <strain evidence="10 11">GIMN1.010</strain>
    </source>
</reference>
<evidence type="ECO:0000313" key="10">
    <source>
        <dbReference type="EMBL" id="ALC06402.1"/>
    </source>
</evidence>
<keyword evidence="10" id="KW-0436">Ligase</keyword>
<dbReference type="Pfam" id="PF08335">
    <property type="entry name" value="GlnD_UR_UTase"/>
    <property type="match status" value="2"/>
</dbReference>
<dbReference type="GO" id="GO:0008882">
    <property type="term" value="F:[glutamate-ammonia-ligase] adenylyltransferase activity"/>
    <property type="evidence" value="ECO:0007669"/>
    <property type="project" value="UniProtKB-UniRule"/>
</dbReference>
<gene>
    <name evidence="7 10" type="primary">glnE</name>
    <name evidence="10" type="ORF">CDES_10100</name>
</gene>
<dbReference type="EC" id="2.7.7.89" evidence="7"/>